<name>A0A6A4W020_AMPAM</name>
<feature type="region of interest" description="Disordered" evidence="3">
    <location>
        <begin position="490"/>
        <end position="510"/>
    </location>
</feature>
<proteinExistence type="predicted"/>
<keyword evidence="2" id="KW-0443">Lipid metabolism</keyword>
<evidence type="ECO:0000313" key="5">
    <source>
        <dbReference type="Proteomes" id="UP000440578"/>
    </source>
</evidence>
<feature type="compositionally biased region" description="Low complexity" evidence="3">
    <location>
        <begin position="491"/>
        <end position="510"/>
    </location>
</feature>
<dbReference type="PANTHER" id="PTHR12187">
    <property type="entry name" value="AGAP000124-PA"/>
    <property type="match status" value="1"/>
</dbReference>
<sequence length="730" mass="78014">MPKSKSGDKKKKRESSGGSVKSNSKAKENGTSSAPREGSAPPKQTSNSKEKKAEKSKKKEKIQSEDVQKSQSQSSSSPKSTKPGGSSNKGKSGLESESSSVKEVMDAMDELKPLFDDPWSKSYALVQEDGSDLRARELLADTQYSFQIPIRLIELFSKDEAELLDEMKQLKSLLPPLSDLVRDAVRRHEDIIASYSVSKTTLKAHKGPFFKRSTVKGDPSLEFVPVNLHLQRLVADAPAADRSVIHDVITVGAFTAFSQKFRDGGLLQYAELLGGRPVPGGGPCCSLPRMVERLAAGGRTALDGDKASAMYQAEGVVQAIEEARSRILEACVGLLEAGKADDSAAIPALVKIITAESSRVDVALHSPVVADTHQQLASSSATGAAPHLGCLPVPPLAGRLVSLPAAAAAPADWRSAAAAVSAAAAGLCAAEGAALAAAVPQLRAGCDAALAAARLARATTRLREQRRTQLLRDAARHRRDICFSHAPTPPSWNSWPPSGRSSSSRGCSPTMDTKAGMVQDMVVAVQDLEGVEFILEPAAAPKGPGVPEVRLEGGRGRLQVYLPTPKALLAGKRAGKQIRFHPRPVFFNVGINEQATFFRVRDESCPDVGDLIIQLGQTIRSGRPKEVKILQLASQICRAVSGIRFCSCKSAKDRTSMSVTLEQVNILSRELQLASAERPRALALMRTDGARRRNAEKNVGSPRFSFNTLQLLTMPSEYRAPPGTYGAVES</sequence>
<protein>
    <submittedName>
        <fullName evidence="4">Type I inositol 3,4-bisphosphate 4-phosphatase</fullName>
    </submittedName>
</protein>
<organism evidence="4 5">
    <name type="scientific">Amphibalanus amphitrite</name>
    <name type="common">Striped barnacle</name>
    <name type="synonym">Balanus amphitrite</name>
    <dbReference type="NCBI Taxonomy" id="1232801"/>
    <lineage>
        <taxon>Eukaryota</taxon>
        <taxon>Metazoa</taxon>
        <taxon>Ecdysozoa</taxon>
        <taxon>Arthropoda</taxon>
        <taxon>Crustacea</taxon>
        <taxon>Multicrustacea</taxon>
        <taxon>Cirripedia</taxon>
        <taxon>Thoracica</taxon>
        <taxon>Thoracicalcarea</taxon>
        <taxon>Balanomorpha</taxon>
        <taxon>Balanoidea</taxon>
        <taxon>Balanidae</taxon>
        <taxon>Amphibalaninae</taxon>
        <taxon>Amphibalanus</taxon>
    </lineage>
</organism>
<feature type="compositionally biased region" description="Low complexity" evidence="3">
    <location>
        <begin position="69"/>
        <end position="102"/>
    </location>
</feature>
<dbReference type="InterPro" id="IPR039034">
    <property type="entry name" value="INPP4"/>
</dbReference>
<evidence type="ECO:0000256" key="3">
    <source>
        <dbReference type="SAM" id="MobiDB-lite"/>
    </source>
</evidence>
<dbReference type="PANTHER" id="PTHR12187:SF11">
    <property type="entry name" value="PHOSPHATIDYLINOSITOL-3,4-BISPHOSPHATE 4-PHOSPHATASE"/>
    <property type="match status" value="1"/>
</dbReference>
<dbReference type="OrthoDB" id="159395at2759"/>
<evidence type="ECO:0000313" key="4">
    <source>
        <dbReference type="EMBL" id="KAF0298529.1"/>
    </source>
</evidence>
<dbReference type="GO" id="GO:0005737">
    <property type="term" value="C:cytoplasm"/>
    <property type="evidence" value="ECO:0007669"/>
    <property type="project" value="TreeGrafter"/>
</dbReference>
<dbReference type="EMBL" id="VIIS01001428">
    <property type="protein sequence ID" value="KAF0298529.1"/>
    <property type="molecule type" value="Genomic_DNA"/>
</dbReference>
<feature type="region of interest" description="Disordered" evidence="3">
    <location>
        <begin position="1"/>
        <end position="102"/>
    </location>
</feature>
<dbReference type="Proteomes" id="UP000440578">
    <property type="component" value="Unassembled WGS sequence"/>
</dbReference>
<dbReference type="AlphaFoldDB" id="A0A6A4W020"/>
<evidence type="ECO:0000256" key="2">
    <source>
        <dbReference type="ARBA" id="ARBA00023098"/>
    </source>
</evidence>
<reference evidence="4 5" key="1">
    <citation type="submission" date="2019-07" db="EMBL/GenBank/DDBJ databases">
        <title>Draft genome assembly of a fouling barnacle, Amphibalanus amphitrite (Darwin, 1854): The first reference genome for Thecostraca.</title>
        <authorList>
            <person name="Kim W."/>
        </authorList>
    </citation>
    <scope>NUCLEOTIDE SEQUENCE [LARGE SCALE GENOMIC DNA]</scope>
    <source>
        <strain evidence="4">SNU_AA5</strain>
        <tissue evidence="4">Soma without cirri and trophi</tissue>
    </source>
</reference>
<evidence type="ECO:0000256" key="1">
    <source>
        <dbReference type="ARBA" id="ARBA00022801"/>
    </source>
</evidence>
<gene>
    <name evidence="4" type="primary">INPP4A_1</name>
    <name evidence="4" type="ORF">FJT64_004129</name>
</gene>
<dbReference type="GO" id="GO:0016316">
    <property type="term" value="F:phosphatidylinositol-3,4-bisphosphate 4-phosphatase activity"/>
    <property type="evidence" value="ECO:0007669"/>
    <property type="project" value="InterPro"/>
</dbReference>
<keyword evidence="5" id="KW-1185">Reference proteome</keyword>
<keyword evidence="1" id="KW-0378">Hydrolase</keyword>
<accession>A0A6A4W020</accession>
<comment type="caution">
    <text evidence="4">The sequence shown here is derived from an EMBL/GenBank/DDBJ whole genome shotgun (WGS) entry which is preliminary data.</text>
</comment>